<keyword evidence="1" id="KW-0472">Membrane</keyword>
<reference evidence="2 3" key="1">
    <citation type="submission" date="2020-08" db="EMBL/GenBank/DDBJ databases">
        <title>Genomic Encyclopedia of Type Strains, Phase III (KMG-III): the genomes of soil and plant-associated and newly described type strains.</title>
        <authorList>
            <person name="Whitman W."/>
        </authorList>
    </citation>
    <scope>NUCLEOTIDE SEQUENCE [LARGE SCALE GENOMIC DNA]</scope>
    <source>
        <strain evidence="2 3">CECT 8640</strain>
    </source>
</reference>
<dbReference type="Proteomes" id="UP000547510">
    <property type="component" value="Unassembled WGS sequence"/>
</dbReference>
<keyword evidence="1" id="KW-0812">Transmembrane</keyword>
<protein>
    <submittedName>
        <fullName evidence="2">Uncharacterized protein</fullName>
    </submittedName>
</protein>
<evidence type="ECO:0000256" key="1">
    <source>
        <dbReference type="SAM" id="Phobius"/>
    </source>
</evidence>
<sequence>MRPAYLEPRTDVPALQDWSTTLILAELRWGARVAGPIAGVSAGVVAWLVVYLPATPGTVAAIVVLGLAALVTAVGPLMHRVETRPVRRGLLDSPWRRCPATVAAPEEGIHDERLLVFGDGGTTVLRGMLSDLTDLVLERQEVFLCGPDGDGRAVVRVAGLCRMQSARVDDRPARPRERAPHLIGRPLDDPAVARAFRYFKIGVRAWVWCAGAAALGVAIAGLSARPLSVAGLVVGGLLVALAALALPTVLRVGGWYREAAAGLSATTRWTPVPVTLFPWGPYEEVAGLAQLPGGTALVRFPLPHLDVIANIADTGTLWIAGGTTGVVAIGVPRVQALTFAVVQPDRDKPDDTSQPWLLRGREPALRNVPALRR</sequence>
<dbReference type="EMBL" id="JACHJN010000007">
    <property type="protein sequence ID" value="MBB5958083.1"/>
    <property type="molecule type" value="Genomic_DNA"/>
</dbReference>
<proteinExistence type="predicted"/>
<keyword evidence="1" id="KW-1133">Transmembrane helix</keyword>
<dbReference type="AlphaFoldDB" id="A0A841CMC0"/>
<evidence type="ECO:0000313" key="2">
    <source>
        <dbReference type="EMBL" id="MBB5958083.1"/>
    </source>
</evidence>
<name>A0A841CMC0_9PSEU</name>
<organism evidence="2 3">
    <name type="scientific">Saccharothrix tamanrassetensis</name>
    <dbReference type="NCBI Taxonomy" id="1051531"/>
    <lineage>
        <taxon>Bacteria</taxon>
        <taxon>Bacillati</taxon>
        <taxon>Actinomycetota</taxon>
        <taxon>Actinomycetes</taxon>
        <taxon>Pseudonocardiales</taxon>
        <taxon>Pseudonocardiaceae</taxon>
        <taxon>Saccharothrix</taxon>
    </lineage>
</organism>
<comment type="caution">
    <text evidence="2">The sequence shown here is derived from an EMBL/GenBank/DDBJ whole genome shotgun (WGS) entry which is preliminary data.</text>
</comment>
<dbReference type="RefSeq" id="WP_184693727.1">
    <property type="nucleotide sequence ID" value="NZ_JACHJN010000007.1"/>
</dbReference>
<feature type="transmembrane region" description="Helical" evidence="1">
    <location>
        <begin position="205"/>
        <end position="223"/>
    </location>
</feature>
<evidence type="ECO:0000313" key="3">
    <source>
        <dbReference type="Proteomes" id="UP000547510"/>
    </source>
</evidence>
<feature type="transmembrane region" description="Helical" evidence="1">
    <location>
        <begin position="229"/>
        <end position="250"/>
    </location>
</feature>
<gene>
    <name evidence="2" type="ORF">FHS29_004691</name>
</gene>
<feature type="transmembrane region" description="Helical" evidence="1">
    <location>
        <begin position="58"/>
        <end position="78"/>
    </location>
</feature>
<feature type="transmembrane region" description="Helical" evidence="1">
    <location>
        <begin position="33"/>
        <end position="52"/>
    </location>
</feature>
<accession>A0A841CMC0</accession>
<keyword evidence="3" id="KW-1185">Reference proteome</keyword>